<evidence type="ECO:0000256" key="1">
    <source>
        <dbReference type="SAM" id="SignalP"/>
    </source>
</evidence>
<organism evidence="2 3">
    <name type="scientific">Geoalkalibacter halelectricus</name>
    <dbReference type="NCBI Taxonomy" id="2847045"/>
    <lineage>
        <taxon>Bacteria</taxon>
        <taxon>Pseudomonadati</taxon>
        <taxon>Thermodesulfobacteriota</taxon>
        <taxon>Desulfuromonadia</taxon>
        <taxon>Desulfuromonadales</taxon>
        <taxon>Geoalkalibacteraceae</taxon>
        <taxon>Geoalkalibacter</taxon>
    </lineage>
</organism>
<reference evidence="2" key="1">
    <citation type="journal article" date="2022" name="Environ. Microbiol.">
        <title>Geoalkalibacter halelectricus SAP #1 sp. nov. possessing extracellular electron transfer and mineral#reducing capabilities from a haloalkaline environment.</title>
        <authorList>
            <person name="Yadav S."/>
            <person name="Singh R."/>
            <person name="Sundharam S.S."/>
            <person name="Chaudhary S."/>
            <person name="Krishnamurthi S."/>
            <person name="Patil S.A."/>
        </authorList>
    </citation>
    <scope>NUCLEOTIDE SEQUENCE</scope>
    <source>
        <strain evidence="2">SAP-1</strain>
    </source>
</reference>
<keyword evidence="3" id="KW-1185">Reference proteome</keyword>
<evidence type="ECO:0008006" key="4">
    <source>
        <dbReference type="Google" id="ProtNLM"/>
    </source>
</evidence>
<sequence>MKKMTVLLAAFFLLMSGHAFAQTTFTDADTDKQITCGTNGPTVPLSPRVEALYLGTATTYAIATRNVQGTRTFGTAHNETGIFWADGIDVTPTLDTNFSSETAWSQL</sequence>
<dbReference type="Proteomes" id="UP001060414">
    <property type="component" value="Chromosome"/>
</dbReference>
<proteinExistence type="predicted"/>
<feature type="chain" id="PRO_5046407838" description="T9SS C-terminal target domain-containing protein" evidence="1">
    <location>
        <begin position="22"/>
        <end position="107"/>
    </location>
</feature>
<evidence type="ECO:0000313" key="3">
    <source>
        <dbReference type="Proteomes" id="UP001060414"/>
    </source>
</evidence>
<dbReference type="RefSeq" id="WP_260749645.1">
    <property type="nucleotide sequence ID" value="NZ_CP092109.1"/>
</dbReference>
<accession>A0ABY5ZQ30</accession>
<dbReference type="EMBL" id="CP092109">
    <property type="protein sequence ID" value="UWZ81272.1"/>
    <property type="molecule type" value="Genomic_DNA"/>
</dbReference>
<feature type="signal peptide" evidence="1">
    <location>
        <begin position="1"/>
        <end position="21"/>
    </location>
</feature>
<keyword evidence="1" id="KW-0732">Signal</keyword>
<gene>
    <name evidence="2" type="ORF">L9S41_07750</name>
</gene>
<name>A0ABY5ZQ30_9BACT</name>
<evidence type="ECO:0000313" key="2">
    <source>
        <dbReference type="EMBL" id="UWZ81272.1"/>
    </source>
</evidence>
<protein>
    <recommendedName>
        <fullName evidence="4">T9SS C-terminal target domain-containing protein</fullName>
    </recommendedName>
</protein>